<organism evidence="1 2">
    <name type="scientific">Coprococcus aceti</name>
    <dbReference type="NCBI Taxonomy" id="2981786"/>
    <lineage>
        <taxon>Bacteria</taxon>
        <taxon>Bacillati</taxon>
        <taxon>Bacillota</taxon>
        <taxon>Clostridia</taxon>
        <taxon>Lachnospirales</taxon>
        <taxon>Lachnospiraceae</taxon>
        <taxon>Coprococcus</taxon>
    </lineage>
</organism>
<evidence type="ECO:0000313" key="1">
    <source>
        <dbReference type="EMBL" id="MEQ2591823.1"/>
    </source>
</evidence>
<sequence>MTCALQSGGDKIQQYKIGILDGDRAYMISLMNHINSDRDNPLFALAFSSEGELYGYLETKTLDVLLMDENIPLDESKVPVACRMIFMTRDRVDGSEEIGHNRIFKYSRVRNISSEILRYMNIDDTDRRRKLFRSYAVISPIGRCGKTNLAVSLCMNDEVRGGLYVGMEEYSAFHDHEDVLANVIYLVKQRSPDLTGYMEQNIVELEEYSVLGYLGSYIDALELDTEDMVWLIDEFRRWGRYTTVVFDMGQAVLKDLAILGAFDEIMVPELKDELSQDKLGMFERVLERRELGKIARRLHRLNVPLAVPGSAEMLRFIESEIGSRR</sequence>
<proteinExistence type="predicted"/>
<comment type="caution">
    <text evidence="1">The sequence shown here is derived from an EMBL/GenBank/DDBJ whole genome shotgun (WGS) entry which is preliminary data.</text>
</comment>
<dbReference type="Proteomes" id="UP001494672">
    <property type="component" value="Unassembled WGS sequence"/>
</dbReference>
<reference evidence="1 2" key="1">
    <citation type="submission" date="2024-04" db="EMBL/GenBank/DDBJ databases">
        <title>Human intestinal bacterial collection.</title>
        <authorList>
            <person name="Pauvert C."/>
            <person name="Hitch T.C.A."/>
            <person name="Clavel T."/>
        </authorList>
    </citation>
    <scope>NUCLEOTIDE SEQUENCE [LARGE SCALE GENOMIC DNA]</scope>
    <source>
        <strain evidence="1 2">CLA-AA-H181</strain>
    </source>
</reference>
<dbReference type="EMBL" id="JBBNGJ010000002">
    <property type="protein sequence ID" value="MEQ2591823.1"/>
    <property type="molecule type" value="Genomic_DNA"/>
</dbReference>
<dbReference type="Gene3D" id="3.40.50.300">
    <property type="entry name" value="P-loop containing nucleotide triphosphate hydrolases"/>
    <property type="match status" value="1"/>
</dbReference>
<gene>
    <name evidence="1" type="ORF">AAAU18_02715</name>
</gene>
<dbReference type="InterPro" id="IPR027417">
    <property type="entry name" value="P-loop_NTPase"/>
</dbReference>
<accession>A0ABV1I8V7</accession>
<dbReference type="RefSeq" id="WP_208896367.1">
    <property type="nucleotide sequence ID" value="NZ_JBBNGJ010000002.1"/>
</dbReference>
<keyword evidence="2" id="KW-1185">Reference proteome</keyword>
<dbReference type="Gene3D" id="3.40.50.10850">
    <property type="entry name" value="Ntrc-like two-domain protein"/>
    <property type="match status" value="1"/>
</dbReference>
<evidence type="ECO:0000313" key="2">
    <source>
        <dbReference type="Proteomes" id="UP001494672"/>
    </source>
</evidence>
<protein>
    <submittedName>
        <fullName evidence="1">Uncharacterized protein</fullName>
    </submittedName>
</protein>
<name>A0ABV1I8V7_9FIRM</name>